<dbReference type="InterPro" id="IPR018062">
    <property type="entry name" value="HTH_AraC-typ_CS"/>
</dbReference>
<dbReference type="InterPro" id="IPR050204">
    <property type="entry name" value="AraC_XylS_family_regulators"/>
</dbReference>
<evidence type="ECO:0000256" key="3">
    <source>
        <dbReference type="ARBA" id="ARBA00023159"/>
    </source>
</evidence>
<dbReference type="InterPro" id="IPR018060">
    <property type="entry name" value="HTH_AraC"/>
</dbReference>
<dbReference type="PROSITE" id="PS00041">
    <property type="entry name" value="HTH_ARAC_FAMILY_1"/>
    <property type="match status" value="1"/>
</dbReference>
<name>A0ABW9XMA3_9BACL</name>
<dbReference type="SUPFAM" id="SSF46689">
    <property type="entry name" value="Homeodomain-like"/>
    <property type="match status" value="1"/>
</dbReference>
<organism evidence="6 7">
    <name type="scientific">Paenibacillus glycinis</name>
    <dbReference type="NCBI Taxonomy" id="2697035"/>
    <lineage>
        <taxon>Bacteria</taxon>
        <taxon>Bacillati</taxon>
        <taxon>Bacillota</taxon>
        <taxon>Bacilli</taxon>
        <taxon>Bacillales</taxon>
        <taxon>Paenibacillaceae</taxon>
        <taxon>Paenibacillus</taxon>
    </lineage>
</organism>
<comment type="caution">
    <text evidence="6">The sequence shown here is derived from an EMBL/GenBank/DDBJ whole genome shotgun (WGS) entry which is preliminary data.</text>
</comment>
<dbReference type="PROSITE" id="PS01124">
    <property type="entry name" value="HTH_ARAC_FAMILY_2"/>
    <property type="match status" value="1"/>
</dbReference>
<evidence type="ECO:0000256" key="2">
    <source>
        <dbReference type="ARBA" id="ARBA00023125"/>
    </source>
</evidence>
<gene>
    <name evidence="6" type="ORF">GT019_07620</name>
</gene>
<dbReference type="Pfam" id="PF02311">
    <property type="entry name" value="AraC_binding"/>
    <property type="match status" value="1"/>
</dbReference>
<dbReference type="InterPro" id="IPR003313">
    <property type="entry name" value="AraC-bd"/>
</dbReference>
<keyword evidence="7" id="KW-1185">Reference proteome</keyword>
<dbReference type="InterPro" id="IPR037923">
    <property type="entry name" value="HTH-like"/>
</dbReference>
<dbReference type="InterPro" id="IPR009057">
    <property type="entry name" value="Homeodomain-like_sf"/>
</dbReference>
<dbReference type="SMART" id="SM00342">
    <property type="entry name" value="HTH_ARAC"/>
    <property type="match status" value="1"/>
</dbReference>
<dbReference type="Gene3D" id="1.10.10.60">
    <property type="entry name" value="Homeodomain-like"/>
    <property type="match status" value="2"/>
</dbReference>
<evidence type="ECO:0000313" key="6">
    <source>
        <dbReference type="EMBL" id="NBD23735.1"/>
    </source>
</evidence>
<dbReference type="PRINTS" id="PR00032">
    <property type="entry name" value="HTHARAC"/>
</dbReference>
<evidence type="ECO:0000256" key="1">
    <source>
        <dbReference type="ARBA" id="ARBA00023015"/>
    </source>
</evidence>
<evidence type="ECO:0000313" key="7">
    <source>
        <dbReference type="Proteomes" id="UP000665561"/>
    </source>
</evidence>
<keyword evidence="3" id="KW-0010">Activator</keyword>
<dbReference type="PANTHER" id="PTHR46796">
    <property type="entry name" value="HTH-TYPE TRANSCRIPTIONAL ACTIVATOR RHAS-RELATED"/>
    <property type="match status" value="1"/>
</dbReference>
<dbReference type="Gene3D" id="2.60.120.10">
    <property type="entry name" value="Jelly Rolls"/>
    <property type="match status" value="1"/>
</dbReference>
<dbReference type="Proteomes" id="UP000665561">
    <property type="component" value="Unassembled WGS sequence"/>
</dbReference>
<sequence>MSAAYNGNEQALIDPTALHPFLLFAQRYAFHPNESSSERVAYMNAIIIVEAGAGSLRMDGRIYPIKPGTLVYIPAGKTHRWQAADHDPMVHRTAYFDWNPLRRPFAHEGQFFHGVSAHSAPLSKYMDEEPAIGIEPVSTVANLPLWLSYHDRFITIPGRIGGGAEIGEAIRLRGEFQVFLSLFLSKACKDSRGTGDPRIRELLKLIASRAEFEEPELVLYAAQIGLKRSRFYALFREETGLSPKHYMTRRKLHRIKCDLRQSDASITQIAEKYGYSSIHVLSKNFRKHIGLTPSEYRRQCRM</sequence>
<dbReference type="SUPFAM" id="SSF51215">
    <property type="entry name" value="Regulatory protein AraC"/>
    <property type="match status" value="1"/>
</dbReference>
<feature type="domain" description="HTH araC/xylS-type" evidence="5">
    <location>
        <begin position="200"/>
        <end position="299"/>
    </location>
</feature>
<evidence type="ECO:0000259" key="5">
    <source>
        <dbReference type="PROSITE" id="PS01124"/>
    </source>
</evidence>
<dbReference type="InterPro" id="IPR020449">
    <property type="entry name" value="Tscrpt_reg_AraC-type_HTH"/>
</dbReference>
<proteinExistence type="predicted"/>
<keyword evidence="1" id="KW-0805">Transcription regulation</keyword>
<dbReference type="EMBL" id="JAAAMV010000003">
    <property type="protein sequence ID" value="NBD23735.1"/>
    <property type="molecule type" value="Genomic_DNA"/>
</dbReference>
<dbReference type="RefSeq" id="WP_161742491.1">
    <property type="nucleotide sequence ID" value="NZ_JAAAMV010000003.1"/>
</dbReference>
<accession>A0ABW9XMA3</accession>
<protein>
    <submittedName>
        <fullName evidence="6">Helix-turn-helix domain-containing protein</fullName>
    </submittedName>
</protein>
<keyword evidence="4" id="KW-0804">Transcription</keyword>
<dbReference type="Pfam" id="PF12833">
    <property type="entry name" value="HTH_18"/>
    <property type="match status" value="1"/>
</dbReference>
<evidence type="ECO:0000256" key="4">
    <source>
        <dbReference type="ARBA" id="ARBA00023163"/>
    </source>
</evidence>
<dbReference type="InterPro" id="IPR014710">
    <property type="entry name" value="RmlC-like_jellyroll"/>
</dbReference>
<keyword evidence="2" id="KW-0238">DNA-binding</keyword>
<reference evidence="6 7" key="1">
    <citation type="submission" date="2020-01" db="EMBL/GenBank/DDBJ databases">
        <title>Paenibacillus soybeanensis sp. nov. isolated from the nodules of soybean (Glycine max(L.) Merr).</title>
        <authorList>
            <person name="Wang H."/>
        </authorList>
    </citation>
    <scope>NUCLEOTIDE SEQUENCE [LARGE SCALE GENOMIC DNA]</scope>
    <source>
        <strain evidence="6 7">T1</strain>
    </source>
</reference>